<feature type="compositionally biased region" description="Low complexity" evidence="1">
    <location>
        <begin position="695"/>
        <end position="709"/>
    </location>
</feature>
<accession>A0A9W8YKH3</accession>
<feature type="compositionally biased region" description="Low complexity" evidence="1">
    <location>
        <begin position="937"/>
        <end position="948"/>
    </location>
</feature>
<dbReference type="SUPFAM" id="SSF50965">
    <property type="entry name" value="Galactose oxidase, central domain"/>
    <property type="match status" value="1"/>
</dbReference>
<feature type="compositionally biased region" description="Polar residues" evidence="1">
    <location>
        <begin position="728"/>
        <end position="738"/>
    </location>
</feature>
<feature type="compositionally biased region" description="Basic and acidic residues" evidence="1">
    <location>
        <begin position="1080"/>
        <end position="1094"/>
    </location>
</feature>
<feature type="compositionally biased region" description="Basic and acidic residues" evidence="1">
    <location>
        <begin position="1139"/>
        <end position="1167"/>
    </location>
</feature>
<dbReference type="Gene3D" id="2.120.10.80">
    <property type="entry name" value="Kelch-type beta propeller"/>
    <property type="match status" value="1"/>
</dbReference>
<gene>
    <name evidence="3" type="ORF">N0V93_007774</name>
</gene>
<organism evidence="3 4">
    <name type="scientific">Gnomoniopsis smithogilvyi</name>
    <dbReference type="NCBI Taxonomy" id="1191159"/>
    <lineage>
        <taxon>Eukaryota</taxon>
        <taxon>Fungi</taxon>
        <taxon>Dikarya</taxon>
        <taxon>Ascomycota</taxon>
        <taxon>Pezizomycotina</taxon>
        <taxon>Sordariomycetes</taxon>
        <taxon>Sordariomycetidae</taxon>
        <taxon>Diaporthales</taxon>
        <taxon>Gnomoniaceae</taxon>
        <taxon>Gnomoniopsis</taxon>
    </lineage>
</organism>
<feature type="compositionally biased region" description="Basic and acidic residues" evidence="1">
    <location>
        <begin position="1021"/>
        <end position="1035"/>
    </location>
</feature>
<keyword evidence="2" id="KW-1133">Transmembrane helix</keyword>
<feature type="region of interest" description="Disordered" evidence="1">
    <location>
        <begin position="849"/>
        <end position="869"/>
    </location>
</feature>
<feature type="region of interest" description="Disordered" evidence="1">
    <location>
        <begin position="644"/>
        <end position="711"/>
    </location>
</feature>
<feature type="region of interest" description="Disordered" evidence="1">
    <location>
        <begin position="881"/>
        <end position="911"/>
    </location>
</feature>
<comment type="caution">
    <text evidence="3">The sequence shown here is derived from an EMBL/GenBank/DDBJ whole genome shotgun (WGS) entry which is preliminary data.</text>
</comment>
<keyword evidence="4" id="KW-1185">Reference proteome</keyword>
<feature type="region of interest" description="Disordered" evidence="1">
    <location>
        <begin position="1002"/>
        <end position="1167"/>
    </location>
</feature>
<feature type="compositionally biased region" description="Basic and acidic residues" evidence="1">
    <location>
        <begin position="895"/>
        <end position="910"/>
    </location>
</feature>
<feature type="compositionally biased region" description="Basic and acidic residues" evidence="1">
    <location>
        <begin position="1052"/>
        <end position="1067"/>
    </location>
</feature>
<evidence type="ECO:0000313" key="4">
    <source>
        <dbReference type="Proteomes" id="UP001140453"/>
    </source>
</evidence>
<feature type="compositionally biased region" description="Low complexity" evidence="1">
    <location>
        <begin position="807"/>
        <end position="821"/>
    </location>
</feature>
<reference evidence="3" key="1">
    <citation type="submission" date="2022-10" db="EMBL/GenBank/DDBJ databases">
        <title>Tapping the CABI collections for fungal endophytes: first genome assemblies for Collariella, Neodidymelliopsis, Ascochyta clinopodiicola, Didymella pomorum, Didymosphaeria variabile, Neocosmospora piperis and Neocucurbitaria cava.</title>
        <authorList>
            <person name="Hill R."/>
        </authorList>
    </citation>
    <scope>NUCLEOTIDE SEQUENCE</scope>
    <source>
        <strain evidence="3">IMI 355082</strain>
    </source>
</reference>
<keyword evidence="2" id="KW-0812">Transmembrane</keyword>
<feature type="compositionally biased region" description="Polar residues" evidence="1">
    <location>
        <begin position="763"/>
        <end position="782"/>
    </location>
</feature>
<feature type="region of interest" description="Disordered" evidence="1">
    <location>
        <begin position="934"/>
        <end position="960"/>
    </location>
</feature>
<dbReference type="AlphaFoldDB" id="A0A9W8YKH3"/>
<sequence length="1167" mass="124872">MSLHFEADTAGMRPFIHDRPVSHLIGPRAPGRRRIWPSGMIANIILAMIAVPVSASETPLRPYIPTTILKPGSLSGQSTSNSSSSSIAYIFTPNDSGDSVDLLSLDITSTVSSSSATSSASTVTAGLPFFSSSSDTTTFTPTLAADGSIIVFAGDCSSDSGSSVWIYNTTSSGQASWKHHQVTSSDGTNGPQFLGGMIAFSETIAPVVSVPQIYSYGGQCPNSTINGTTWIDGADYTNSMTQVAPSTDAYEASTLSLRTQPIAEAGFSLTQLLPSTSNVSGTVTQNVNSVVLGGHTQSAFVNMSTAAVWALPEASWTFISISSPSSTSSTATNELAKDDQEAVQVQSRSGHTAVLNEAGSQLVILGGWVGNTSQAAEPQLVILEMNGNEFGDWKWSVPDDQPFSGDNGIFGHGAALLPGNVMMVAGGHAISSSVNKRNGISVAGGQLQMFLNLTSLTWADSYTNPSSTSSDYQSGGKSSSNSTKLGLGLGLGLGIPLLLAILALILFCIRRSRSRRHRTRDDHIRDLNSGAAFITSEEMFESQHEREYPWGPRGAAQWYGYYTGGHDPYLRGEKYENLRGQQGDHDADLSDTEPSAGYTGSIKRKPVPRIAKGLYQPTGVDESRAMGVISPILEDEEDELSMHGAISPDKEMEGNEDDPFVTPRNSMPERGSYPLPGERSTILFVAPSPSPGPHSPTTEPQTPTTAQTQHPEVQDWVSDVASDALITQRLQPNYSTRNAGRGSPTRRQSVRFSEGEMSPGARTESNISESNRSAFSFMPNRSESLRVSALTASNPDNRGGTSHSDKSSSSNTNSSYTTAKSIPTLQQEGPTLLLGRPRAISAIENVADDWDEDPLSPGSPSKSKPPRRSWFGSLRRVFSGGHSSGSSNAASSLRTDTESPTHGESSDYDRLGLGTLGLGGVEAGLLLKRKQGRSAWDGAGAPGASTSGHGHGTGEGWDEDDWDIEKAVEQRLVQVMFSVPKERLRIVNGEPDIISIEESVVVVDPASEEDEEQDDLSPIIEEERLLQKGKGKADGKQASAGAEHQLSQVFDAEQRRLDGEGDDDTKANVKGKQRQSLDNSRTEGRAIEPEHRPLLLEVPQSAESGETETPRRSFSPGVPMTAEEVRFEKPRTPPRTRSKVQDMIENLEQRSRSSSPVKDRFTPAKNP</sequence>
<feature type="region of interest" description="Disordered" evidence="1">
    <location>
        <begin position="580"/>
        <end position="604"/>
    </location>
</feature>
<feature type="region of interest" description="Disordered" evidence="1">
    <location>
        <begin position="727"/>
        <end position="832"/>
    </location>
</feature>
<protein>
    <submittedName>
        <fullName evidence="3">Uncharacterized protein</fullName>
    </submittedName>
</protein>
<evidence type="ECO:0000256" key="2">
    <source>
        <dbReference type="SAM" id="Phobius"/>
    </source>
</evidence>
<evidence type="ECO:0000256" key="1">
    <source>
        <dbReference type="SAM" id="MobiDB-lite"/>
    </source>
</evidence>
<dbReference type="InterPro" id="IPR015915">
    <property type="entry name" value="Kelch-typ_b-propeller"/>
</dbReference>
<dbReference type="Proteomes" id="UP001140453">
    <property type="component" value="Unassembled WGS sequence"/>
</dbReference>
<feature type="transmembrane region" description="Helical" evidence="2">
    <location>
        <begin position="487"/>
        <end position="509"/>
    </location>
</feature>
<dbReference type="OrthoDB" id="205993at2759"/>
<feature type="compositionally biased region" description="Acidic residues" evidence="1">
    <location>
        <begin position="1006"/>
        <end position="1015"/>
    </location>
</feature>
<feature type="compositionally biased region" description="Low complexity" evidence="1">
    <location>
        <begin position="881"/>
        <end position="892"/>
    </location>
</feature>
<dbReference type="InterPro" id="IPR011043">
    <property type="entry name" value="Gal_Oxase/kelch_b-propeller"/>
</dbReference>
<keyword evidence="2" id="KW-0472">Membrane</keyword>
<name>A0A9W8YKH3_9PEZI</name>
<feature type="compositionally biased region" description="Polar residues" evidence="1">
    <location>
        <begin position="790"/>
        <end position="800"/>
    </location>
</feature>
<proteinExistence type="predicted"/>
<dbReference type="EMBL" id="JAPEVB010000005">
    <property type="protein sequence ID" value="KAJ4387185.1"/>
    <property type="molecule type" value="Genomic_DNA"/>
</dbReference>
<evidence type="ECO:0000313" key="3">
    <source>
        <dbReference type="EMBL" id="KAJ4387185.1"/>
    </source>
</evidence>